<dbReference type="AlphaFoldDB" id="A0A1M5BB90"/>
<keyword evidence="2" id="KW-1185">Reference proteome</keyword>
<accession>A0A1M5BB90</accession>
<dbReference type="RefSeq" id="WP_073363210.1">
    <property type="nucleotide sequence ID" value="NZ_FQVQ01000008.1"/>
</dbReference>
<evidence type="ECO:0008006" key="3">
    <source>
        <dbReference type="Google" id="ProtNLM"/>
    </source>
</evidence>
<evidence type="ECO:0000313" key="2">
    <source>
        <dbReference type="Proteomes" id="UP000184147"/>
    </source>
</evidence>
<proteinExistence type="predicted"/>
<dbReference type="PROSITE" id="PS51257">
    <property type="entry name" value="PROKAR_LIPOPROTEIN"/>
    <property type="match status" value="1"/>
</dbReference>
<dbReference type="OrthoDB" id="338827at2"/>
<dbReference type="EMBL" id="FQVQ01000008">
    <property type="protein sequence ID" value="SHF39779.1"/>
    <property type="molecule type" value="Genomic_DNA"/>
</dbReference>
<name>A0A1M5BB90_9FLAO</name>
<reference evidence="1 2" key="1">
    <citation type="submission" date="2016-11" db="EMBL/GenBank/DDBJ databases">
        <authorList>
            <person name="Jaros S."/>
            <person name="Januszkiewicz K."/>
            <person name="Wedrychowicz H."/>
        </authorList>
    </citation>
    <scope>NUCLEOTIDE SEQUENCE [LARGE SCALE GENOMIC DNA]</scope>
    <source>
        <strain evidence="1 2">DSM 25660</strain>
    </source>
</reference>
<organism evidence="1 2">
    <name type="scientific">Flavobacterium fontis</name>
    <dbReference type="NCBI Taxonomy" id="1124188"/>
    <lineage>
        <taxon>Bacteria</taxon>
        <taxon>Pseudomonadati</taxon>
        <taxon>Bacteroidota</taxon>
        <taxon>Flavobacteriia</taxon>
        <taxon>Flavobacteriales</taxon>
        <taxon>Flavobacteriaceae</taxon>
        <taxon>Flavobacterium</taxon>
    </lineage>
</organism>
<protein>
    <recommendedName>
        <fullName evidence="3">Cytochrome c domain-containing protein</fullName>
    </recommendedName>
</protein>
<evidence type="ECO:0000313" key="1">
    <source>
        <dbReference type="EMBL" id="SHF39779.1"/>
    </source>
</evidence>
<gene>
    <name evidence="1" type="ORF">SAMN05444377_10811</name>
</gene>
<dbReference type="STRING" id="1124188.SAMN05444377_10811"/>
<dbReference type="Proteomes" id="UP000184147">
    <property type="component" value="Unassembled WGS sequence"/>
</dbReference>
<sequence length="370" mass="42682">MRKYYLLGIFTGILSLFIYSCSSNDNEEYVEPSPVTVDLTQVPYAKLSDYHFFKAPMSAMVPEKDVHIYEPISQLFTDYAHKKRFVWLPPGTKATYNGDGSVLELPVGAAIIKNFYYDELQPTNTRKIIETRIMIRKSNGWIFAEYVWNDEQTEAFFDLNGSNRTITFTENGVQKTANYRIPNEAQCVTCHKLRDPNTNIYSNSPIGIKPQNINFNYNYGAETKNQLAKWKEWGILESNAPISDPATAMVDYKDVSKPLEQRVRSYFDINCAHCHSEKGHCYYRPMRMSFDETNNNLTNMGVCVPTADMQDFPPALIRIVSPNNINRSMLYYRLNTENESFMMPLHGRSIIHEEGVLLVKQWIESLQPCN</sequence>